<feature type="transmembrane region" description="Helical" evidence="12">
    <location>
        <begin position="192"/>
        <end position="213"/>
    </location>
</feature>
<dbReference type="InterPro" id="IPR015876">
    <property type="entry name" value="Acyl-CoA_DS"/>
</dbReference>
<keyword evidence="9" id="KW-0443">Lipid metabolism</keyword>
<dbReference type="EMBL" id="CAJNJA010046141">
    <property type="protein sequence ID" value="CAE7814975.1"/>
    <property type="molecule type" value="Genomic_DNA"/>
</dbReference>
<evidence type="ECO:0000256" key="5">
    <source>
        <dbReference type="ARBA" id="ARBA00022832"/>
    </source>
</evidence>
<feature type="transmembrane region" description="Helical" evidence="12">
    <location>
        <begin position="37"/>
        <end position="55"/>
    </location>
</feature>
<gene>
    <name evidence="14" type="primary">ADS3</name>
    <name evidence="14" type="ORF">SNEC2469_LOCUS24181</name>
</gene>
<dbReference type="InterPro" id="IPR005804">
    <property type="entry name" value="FA_desaturase_dom"/>
</dbReference>
<keyword evidence="7" id="KW-0560">Oxidoreductase</keyword>
<keyword evidence="3" id="KW-0444">Lipid biosynthesis</keyword>
<keyword evidence="5" id="KW-0276">Fatty acid metabolism</keyword>
<keyword evidence="8" id="KW-0408">Iron</keyword>
<keyword evidence="10 12" id="KW-0472">Membrane</keyword>
<feature type="transmembrane region" description="Helical" evidence="12">
    <location>
        <begin position="7"/>
        <end position="25"/>
    </location>
</feature>
<organism evidence="14 15">
    <name type="scientific">Symbiodinium necroappetens</name>
    <dbReference type="NCBI Taxonomy" id="1628268"/>
    <lineage>
        <taxon>Eukaryota</taxon>
        <taxon>Sar</taxon>
        <taxon>Alveolata</taxon>
        <taxon>Dinophyceae</taxon>
        <taxon>Suessiales</taxon>
        <taxon>Symbiodiniaceae</taxon>
        <taxon>Symbiodinium</taxon>
    </lineage>
</organism>
<evidence type="ECO:0000256" key="7">
    <source>
        <dbReference type="ARBA" id="ARBA00023002"/>
    </source>
</evidence>
<dbReference type="OrthoDB" id="410347at2759"/>
<feature type="transmembrane region" description="Helical" evidence="12">
    <location>
        <begin position="107"/>
        <end position="132"/>
    </location>
</feature>
<reference evidence="14" key="1">
    <citation type="submission" date="2021-02" db="EMBL/GenBank/DDBJ databases">
        <authorList>
            <person name="Dougan E. K."/>
            <person name="Rhodes N."/>
            <person name="Thang M."/>
            <person name="Chan C."/>
        </authorList>
    </citation>
    <scope>NUCLEOTIDE SEQUENCE</scope>
</reference>
<proteinExistence type="inferred from homology"/>
<evidence type="ECO:0000256" key="12">
    <source>
        <dbReference type="SAM" id="Phobius"/>
    </source>
</evidence>
<keyword evidence="4 12" id="KW-0812">Transmembrane</keyword>
<evidence type="ECO:0000256" key="6">
    <source>
        <dbReference type="ARBA" id="ARBA00022989"/>
    </source>
</evidence>
<keyword evidence="6 12" id="KW-1133">Transmembrane helix</keyword>
<comment type="caution">
    <text evidence="14">The sequence shown here is derived from an EMBL/GenBank/DDBJ whole genome shotgun (WGS) entry which is preliminary data.</text>
</comment>
<evidence type="ECO:0000256" key="8">
    <source>
        <dbReference type="ARBA" id="ARBA00023004"/>
    </source>
</evidence>
<evidence type="ECO:0000256" key="3">
    <source>
        <dbReference type="ARBA" id="ARBA00022516"/>
    </source>
</evidence>
<evidence type="ECO:0000313" key="15">
    <source>
        <dbReference type="Proteomes" id="UP000601435"/>
    </source>
</evidence>
<dbReference type="GO" id="GO:0016717">
    <property type="term" value="F:oxidoreductase activity, acting on paired donors, with oxidation of a pair of donors resulting in the reduction of molecular oxygen to two molecules of water"/>
    <property type="evidence" value="ECO:0007669"/>
    <property type="project" value="InterPro"/>
</dbReference>
<evidence type="ECO:0000313" key="14">
    <source>
        <dbReference type="EMBL" id="CAE7814975.1"/>
    </source>
</evidence>
<evidence type="ECO:0000256" key="2">
    <source>
        <dbReference type="ARBA" id="ARBA00009295"/>
    </source>
</evidence>
<protein>
    <submittedName>
        <fullName evidence="14">ADS3 protein</fullName>
    </submittedName>
</protein>
<dbReference type="Pfam" id="PF00487">
    <property type="entry name" value="FA_desaturase"/>
    <property type="match status" value="1"/>
</dbReference>
<name>A0A812Z880_9DINO</name>
<comment type="similarity">
    <text evidence="2">Belongs to the fatty acid desaturase type 1 family.</text>
</comment>
<comment type="subcellular location">
    <subcellularLocation>
        <location evidence="1">Membrane</location>
        <topology evidence="1">Multi-pass membrane protein</topology>
    </subcellularLocation>
</comment>
<evidence type="ECO:0000256" key="9">
    <source>
        <dbReference type="ARBA" id="ARBA00023098"/>
    </source>
</evidence>
<sequence>MRLKFAGCLRVIVYVVLFWWLFPNFTALRVSHWPWELTLRYGGGFLMVLAARFAGGGRMGLQKELLGVWADALSIVRTAGVVYDQPWRRSFEQIVIRIRLMRHYATYGPFGIVTFGMLYNPLVVGADLWSFFAGRRDDFQPPLTSAELLTVLVHEVVLCMLVFSIGLGQMAFTNSVVHRYFSHNCFRTSRLWNFVLGSFVCTSGMTPITWAAVHRRHHRFCDQEGDPHSPYQKGFLYAAMYWLADRENFEIRSAFVTDWLATAPELLFLELYGDRAGGLLNKGMLNVLFAGLSPIWLSASPVGSHPFALAYTLGRMVGVNLVYAFNGIGHGMQAPEPRSDIKDGSSPCRAIRLSWYWWIVGSEIYHDEHHDCPAYAVYGPWYQDCSYCIYAAMAKCGLVWAVKTPWSHHIA</sequence>
<evidence type="ECO:0000256" key="11">
    <source>
        <dbReference type="ARBA" id="ARBA00023160"/>
    </source>
</evidence>
<evidence type="ECO:0000256" key="10">
    <source>
        <dbReference type="ARBA" id="ARBA00023136"/>
    </source>
</evidence>
<dbReference type="Proteomes" id="UP000601435">
    <property type="component" value="Unassembled WGS sequence"/>
</dbReference>
<evidence type="ECO:0000256" key="4">
    <source>
        <dbReference type="ARBA" id="ARBA00022692"/>
    </source>
</evidence>
<feature type="transmembrane region" description="Helical" evidence="12">
    <location>
        <begin position="152"/>
        <end position="172"/>
    </location>
</feature>
<dbReference type="GO" id="GO:0016020">
    <property type="term" value="C:membrane"/>
    <property type="evidence" value="ECO:0007669"/>
    <property type="project" value="UniProtKB-SubCell"/>
</dbReference>
<dbReference type="AlphaFoldDB" id="A0A812Z880"/>
<accession>A0A812Z880</accession>
<dbReference type="PANTHER" id="PTHR11351">
    <property type="entry name" value="ACYL-COA DESATURASE"/>
    <property type="match status" value="1"/>
</dbReference>
<dbReference type="GO" id="GO:0006633">
    <property type="term" value="P:fatty acid biosynthetic process"/>
    <property type="evidence" value="ECO:0007669"/>
    <property type="project" value="UniProtKB-KW"/>
</dbReference>
<feature type="domain" description="Fatty acid desaturase" evidence="13">
    <location>
        <begin position="161"/>
        <end position="376"/>
    </location>
</feature>
<dbReference type="PANTHER" id="PTHR11351:SF31">
    <property type="entry name" value="DESATURASE 1, ISOFORM A-RELATED"/>
    <property type="match status" value="1"/>
</dbReference>
<keyword evidence="11" id="KW-0275">Fatty acid biosynthesis</keyword>
<evidence type="ECO:0000256" key="1">
    <source>
        <dbReference type="ARBA" id="ARBA00004141"/>
    </source>
</evidence>
<evidence type="ECO:0000259" key="13">
    <source>
        <dbReference type="Pfam" id="PF00487"/>
    </source>
</evidence>
<keyword evidence="15" id="KW-1185">Reference proteome</keyword>